<gene>
    <name evidence="5" type="ORF">DFP80_11368</name>
</gene>
<dbReference type="PROSITE" id="PS50943">
    <property type="entry name" value="HTH_CROC1"/>
    <property type="match status" value="1"/>
</dbReference>
<reference evidence="5 6" key="1">
    <citation type="submission" date="2018-06" db="EMBL/GenBank/DDBJ databases">
        <title>Genomic Encyclopedia of Type Strains, Phase III (KMG-III): the genomes of soil and plant-associated and newly described type strains.</title>
        <authorList>
            <person name="Whitman W."/>
        </authorList>
    </citation>
    <scope>NUCLEOTIDE SEQUENCE [LARGE SCALE GENOMIC DNA]</scope>
    <source>
        <strain evidence="5 6">CECT 7377</strain>
    </source>
</reference>
<dbReference type="InterPro" id="IPR052359">
    <property type="entry name" value="HTH-type_reg/antitoxin"/>
</dbReference>
<keyword evidence="2" id="KW-0238">DNA-binding</keyword>
<comment type="caution">
    <text evidence="5">The sequence shown here is derived from an EMBL/GenBank/DDBJ whole genome shotgun (WGS) entry which is preliminary data.</text>
</comment>
<organism evidence="5 6">
    <name type="scientific">Marinomonas rhizomae</name>
    <dbReference type="NCBI Taxonomy" id="491948"/>
    <lineage>
        <taxon>Bacteria</taxon>
        <taxon>Pseudomonadati</taxon>
        <taxon>Pseudomonadota</taxon>
        <taxon>Gammaproteobacteria</taxon>
        <taxon>Oceanospirillales</taxon>
        <taxon>Oceanospirillaceae</taxon>
        <taxon>Marinomonas</taxon>
    </lineage>
</organism>
<dbReference type="AlphaFoldDB" id="A0A366IY50"/>
<dbReference type="Gene3D" id="1.10.260.40">
    <property type="entry name" value="lambda repressor-like DNA-binding domains"/>
    <property type="match status" value="1"/>
</dbReference>
<dbReference type="InterPro" id="IPR010982">
    <property type="entry name" value="Lambda_DNA-bd_dom_sf"/>
</dbReference>
<dbReference type="PANTHER" id="PTHR36511:SF3">
    <property type="entry name" value="ANTITOXIN HIGA-2"/>
    <property type="match status" value="1"/>
</dbReference>
<dbReference type="Pfam" id="PF01381">
    <property type="entry name" value="HTH_3"/>
    <property type="match status" value="1"/>
</dbReference>
<accession>A0A366IY50</accession>
<evidence type="ECO:0000256" key="3">
    <source>
        <dbReference type="ARBA" id="ARBA00023163"/>
    </source>
</evidence>
<sequence>MVTINDDIFNELLESVEQADSIIKGQSSAARITEFPDPEVKAIRTKTGLSQSRFANLLGVSKRTLENWEQGRRHPTGPARALLKIVETDPEYALKALHG</sequence>
<keyword evidence="1" id="KW-0805">Transcription regulation</keyword>
<evidence type="ECO:0000256" key="2">
    <source>
        <dbReference type="ARBA" id="ARBA00023125"/>
    </source>
</evidence>
<evidence type="ECO:0000256" key="1">
    <source>
        <dbReference type="ARBA" id="ARBA00023015"/>
    </source>
</evidence>
<dbReference type="CDD" id="cd00093">
    <property type="entry name" value="HTH_XRE"/>
    <property type="match status" value="1"/>
</dbReference>
<dbReference type="SMART" id="SM00530">
    <property type="entry name" value="HTH_XRE"/>
    <property type="match status" value="1"/>
</dbReference>
<name>A0A366IY50_9GAMM</name>
<keyword evidence="6" id="KW-1185">Reference proteome</keyword>
<dbReference type="PANTHER" id="PTHR36511">
    <property type="entry name" value="MERR FAMILY BACTERIAL REGULATORY PROTEIN"/>
    <property type="match status" value="1"/>
</dbReference>
<keyword evidence="3" id="KW-0804">Transcription</keyword>
<dbReference type="SUPFAM" id="SSF47413">
    <property type="entry name" value="lambda repressor-like DNA-binding domains"/>
    <property type="match status" value="1"/>
</dbReference>
<dbReference type="InterPro" id="IPR001387">
    <property type="entry name" value="Cro/C1-type_HTH"/>
</dbReference>
<protein>
    <submittedName>
        <fullName evidence="5">Putative transcriptional regulator</fullName>
    </submittedName>
</protein>
<dbReference type="RefSeq" id="WP_309472365.1">
    <property type="nucleotide sequence ID" value="NZ_QNSE01000013.1"/>
</dbReference>
<dbReference type="Proteomes" id="UP000252792">
    <property type="component" value="Unassembled WGS sequence"/>
</dbReference>
<evidence type="ECO:0000259" key="4">
    <source>
        <dbReference type="PROSITE" id="PS50943"/>
    </source>
</evidence>
<proteinExistence type="predicted"/>
<feature type="domain" description="HTH cro/C1-type" evidence="4">
    <location>
        <begin position="40"/>
        <end position="93"/>
    </location>
</feature>
<dbReference type="EMBL" id="QNSE01000013">
    <property type="protein sequence ID" value="RBP79612.1"/>
    <property type="molecule type" value="Genomic_DNA"/>
</dbReference>
<evidence type="ECO:0000313" key="6">
    <source>
        <dbReference type="Proteomes" id="UP000252792"/>
    </source>
</evidence>
<evidence type="ECO:0000313" key="5">
    <source>
        <dbReference type="EMBL" id="RBP79612.1"/>
    </source>
</evidence>
<dbReference type="NCBIfam" id="NF041265">
    <property type="entry name" value="NadS"/>
    <property type="match status" value="1"/>
</dbReference>
<dbReference type="GO" id="GO:0003677">
    <property type="term" value="F:DNA binding"/>
    <property type="evidence" value="ECO:0007669"/>
    <property type="project" value="UniProtKB-KW"/>
</dbReference>
<dbReference type="InterPro" id="IPR047761">
    <property type="entry name" value="NadS-like"/>
</dbReference>